<gene>
    <name evidence="1" type="ORF">MIZ03_0829</name>
</gene>
<dbReference type="EMBL" id="AP024238">
    <property type="protein sequence ID" value="BCO25950.1"/>
    <property type="molecule type" value="Genomic_DNA"/>
</dbReference>
<reference evidence="1 2" key="1">
    <citation type="journal article" date="2021" name="Microbiol. Spectr.">
        <title>A Single Bacterium Capable of Oxidation and Reduction of Iron at Circumneutral pH.</title>
        <authorList>
            <person name="Kato S."/>
            <person name="Ohkuma M."/>
        </authorList>
    </citation>
    <scope>NUCLEOTIDE SEQUENCE [LARGE SCALE GENOMIC DNA]</scope>
    <source>
        <strain evidence="1 2">MIZ03</strain>
    </source>
</reference>
<dbReference type="InterPro" id="IPR013320">
    <property type="entry name" value="ConA-like_dom_sf"/>
</dbReference>
<dbReference type="Gene3D" id="2.60.120.200">
    <property type="match status" value="1"/>
</dbReference>
<dbReference type="SUPFAM" id="SSF49899">
    <property type="entry name" value="Concanavalin A-like lectins/glucanases"/>
    <property type="match status" value="1"/>
</dbReference>
<keyword evidence="2" id="KW-1185">Reference proteome</keyword>
<proteinExistence type="predicted"/>
<protein>
    <submittedName>
        <fullName evidence="1">Uncharacterized protein</fullName>
    </submittedName>
</protein>
<dbReference type="RefSeq" id="WP_223908602.1">
    <property type="nucleotide sequence ID" value="NZ_AP024238.1"/>
</dbReference>
<sequence>MSYWLLALILIAQAAIFLINQLDSDPHYPYVKLGAGSASWPFDNPQYLLLNLAIGGDMGGPVDNSIFPLQIEVDDVRAYQKL</sequence>
<accession>A0ABN6D1U6</accession>
<organism evidence="1 2">
    <name type="scientific">Rhodoferax lithotrophicus</name>
    <dbReference type="NCBI Taxonomy" id="2798804"/>
    <lineage>
        <taxon>Bacteria</taxon>
        <taxon>Pseudomonadati</taxon>
        <taxon>Pseudomonadota</taxon>
        <taxon>Betaproteobacteria</taxon>
        <taxon>Burkholderiales</taxon>
        <taxon>Comamonadaceae</taxon>
        <taxon>Rhodoferax</taxon>
    </lineage>
</organism>
<evidence type="ECO:0000313" key="1">
    <source>
        <dbReference type="EMBL" id="BCO25950.1"/>
    </source>
</evidence>
<name>A0ABN6D1U6_9BURK</name>
<dbReference type="Proteomes" id="UP000824366">
    <property type="component" value="Chromosome"/>
</dbReference>
<evidence type="ECO:0000313" key="2">
    <source>
        <dbReference type="Proteomes" id="UP000824366"/>
    </source>
</evidence>